<protein>
    <recommendedName>
        <fullName evidence="4">Glycosyl hydrolase family 13 catalytic domain-containing protein</fullName>
    </recommendedName>
</protein>
<dbReference type="EMBL" id="AJAQ01000001">
    <property type="protein sequence ID" value="EOH97683.1"/>
    <property type="molecule type" value="Genomic_DNA"/>
</dbReference>
<dbReference type="Gene3D" id="3.90.400.10">
    <property type="entry name" value="Oligo-1,6-glucosidase, Domain 2"/>
    <property type="match status" value="1"/>
</dbReference>
<dbReference type="PANTHER" id="PTHR10357">
    <property type="entry name" value="ALPHA-AMYLASE FAMILY MEMBER"/>
    <property type="match status" value="1"/>
</dbReference>
<evidence type="ECO:0000256" key="2">
    <source>
        <dbReference type="ARBA" id="ARBA00022801"/>
    </source>
</evidence>
<gene>
    <name evidence="5" type="ORF">UAU_00351</name>
</gene>
<dbReference type="STRING" id="160454.RV10_GL004874"/>
<evidence type="ECO:0000313" key="6">
    <source>
        <dbReference type="Proteomes" id="UP000013782"/>
    </source>
</evidence>
<dbReference type="Pfam" id="PF00128">
    <property type="entry name" value="Alpha-amylase"/>
    <property type="match status" value="1"/>
</dbReference>
<comment type="caution">
    <text evidence="5">The sequence shown here is derived from an EMBL/GenBank/DDBJ whole genome shotgun (WGS) entry which is preliminary data.</text>
</comment>
<dbReference type="PATRIC" id="fig|1158607.3.peg.352"/>
<evidence type="ECO:0000313" key="5">
    <source>
        <dbReference type="EMBL" id="EOH97683.1"/>
    </source>
</evidence>
<dbReference type="FunFam" id="3.20.20.80:FF:000064">
    <property type="entry name" value="Oligo-1,6-glucosidase"/>
    <property type="match status" value="1"/>
</dbReference>
<sequence>MSSWWKEAIGYQIYPRSFKDTNQDGIGDINGIREKLPYLKELGVDFIWITPIYQSPNVDNGYDISDYCSISEDFGTMEDFKQLVYEAKQVEIKLIMDLVINHTSNQHYWFEKSRENDTNDYSDYYIWHKPVNGQAPNDWQAIFGGSVWEFDETRGEYYFHTFAKEQPDLNWDSEAMKRQVFAMIEWWIAQGIDGFRIDAISHIKKSEWNQPFCPERPFEHFQNTEGIDSYLKELSSLLKKHQMMSVGEASGVYAEEATKWVGPDGHFDMMFEFEHINL</sequence>
<dbReference type="SMART" id="SM00642">
    <property type="entry name" value="Aamy"/>
    <property type="match status" value="1"/>
</dbReference>
<keyword evidence="6" id="KW-1185">Reference proteome</keyword>
<accession>R2QR24</accession>
<evidence type="ECO:0000256" key="1">
    <source>
        <dbReference type="ARBA" id="ARBA00008061"/>
    </source>
</evidence>
<dbReference type="GO" id="GO:0009313">
    <property type="term" value="P:oligosaccharide catabolic process"/>
    <property type="evidence" value="ECO:0007669"/>
    <property type="project" value="TreeGrafter"/>
</dbReference>
<dbReference type="Gene3D" id="3.20.20.80">
    <property type="entry name" value="Glycosidases"/>
    <property type="match status" value="1"/>
</dbReference>
<proteinExistence type="inferred from homology"/>
<dbReference type="InterPro" id="IPR006047">
    <property type="entry name" value="GH13_cat_dom"/>
</dbReference>
<organism evidence="5 6">
    <name type="scientific">Enterococcus pallens ATCC BAA-351</name>
    <dbReference type="NCBI Taxonomy" id="1158607"/>
    <lineage>
        <taxon>Bacteria</taxon>
        <taxon>Bacillati</taxon>
        <taxon>Bacillota</taxon>
        <taxon>Bacilli</taxon>
        <taxon>Lactobacillales</taxon>
        <taxon>Enterococcaceae</taxon>
        <taxon>Enterococcus</taxon>
    </lineage>
</organism>
<evidence type="ECO:0000256" key="3">
    <source>
        <dbReference type="ARBA" id="ARBA00023295"/>
    </source>
</evidence>
<dbReference type="Proteomes" id="UP000013782">
    <property type="component" value="Unassembled WGS sequence"/>
</dbReference>
<dbReference type="eggNOG" id="COG0366">
    <property type="taxonomic scope" value="Bacteria"/>
</dbReference>
<dbReference type="AlphaFoldDB" id="R2QR24"/>
<name>R2QR24_9ENTE</name>
<dbReference type="InterPro" id="IPR017853">
    <property type="entry name" value="GH"/>
</dbReference>
<dbReference type="InterPro" id="IPR045857">
    <property type="entry name" value="O16G_dom_2"/>
</dbReference>
<reference evidence="5 6" key="1">
    <citation type="submission" date="2013-02" db="EMBL/GenBank/DDBJ databases">
        <title>The Genome Sequence of Enterococcus pallens BAA-351.</title>
        <authorList>
            <consortium name="The Broad Institute Genome Sequencing Platform"/>
            <consortium name="The Broad Institute Genome Sequencing Center for Infectious Disease"/>
            <person name="Earl A.M."/>
            <person name="Gilmore M.S."/>
            <person name="Lebreton F."/>
            <person name="Walker B."/>
            <person name="Young S.K."/>
            <person name="Zeng Q."/>
            <person name="Gargeya S."/>
            <person name="Fitzgerald M."/>
            <person name="Haas B."/>
            <person name="Abouelleil A."/>
            <person name="Alvarado L."/>
            <person name="Arachchi H.M."/>
            <person name="Berlin A.M."/>
            <person name="Chapman S.B."/>
            <person name="Dewar J."/>
            <person name="Goldberg J."/>
            <person name="Griggs A."/>
            <person name="Gujja S."/>
            <person name="Hansen M."/>
            <person name="Howarth C."/>
            <person name="Imamovic A."/>
            <person name="Larimer J."/>
            <person name="McCowan C."/>
            <person name="Murphy C."/>
            <person name="Neiman D."/>
            <person name="Pearson M."/>
            <person name="Priest M."/>
            <person name="Roberts A."/>
            <person name="Saif S."/>
            <person name="Shea T."/>
            <person name="Sisk P."/>
            <person name="Sykes S."/>
            <person name="Wortman J."/>
            <person name="Nusbaum C."/>
            <person name="Birren B."/>
        </authorList>
    </citation>
    <scope>NUCLEOTIDE SEQUENCE [LARGE SCALE GENOMIC DNA]</scope>
    <source>
        <strain evidence="5 6">ATCC BAA-351</strain>
    </source>
</reference>
<dbReference type="PANTHER" id="PTHR10357:SF178">
    <property type="entry name" value="OLIGO-1,6-GLUCOSIDASE 3-RELATED"/>
    <property type="match status" value="1"/>
</dbReference>
<dbReference type="FunFam" id="3.90.400.10:FF:000002">
    <property type="entry name" value="Sucrose isomerase"/>
    <property type="match status" value="1"/>
</dbReference>
<feature type="domain" description="Glycosyl hydrolase family 13 catalytic" evidence="4">
    <location>
        <begin position="12"/>
        <end position="277"/>
    </location>
</feature>
<dbReference type="SUPFAM" id="SSF51445">
    <property type="entry name" value="(Trans)glycosidases"/>
    <property type="match status" value="1"/>
</dbReference>
<evidence type="ECO:0000259" key="4">
    <source>
        <dbReference type="SMART" id="SM00642"/>
    </source>
</evidence>
<dbReference type="HOGENOM" id="CLU_006462_4_2_9"/>
<dbReference type="GO" id="GO:0004556">
    <property type="term" value="F:alpha-amylase activity"/>
    <property type="evidence" value="ECO:0007669"/>
    <property type="project" value="TreeGrafter"/>
</dbReference>
<keyword evidence="2" id="KW-0378">Hydrolase</keyword>
<keyword evidence="3" id="KW-0326">Glycosidase</keyword>
<comment type="similarity">
    <text evidence="1">Belongs to the glycosyl hydrolase 13 family.</text>
</comment>